<dbReference type="GeneID" id="94168422"/>
<evidence type="ECO:0000313" key="4">
    <source>
        <dbReference type="Proteomes" id="UP000674179"/>
    </source>
</evidence>
<dbReference type="Gene3D" id="2.40.100.10">
    <property type="entry name" value="Cyclophilin-like"/>
    <property type="match status" value="1"/>
</dbReference>
<evidence type="ECO:0000313" key="3">
    <source>
        <dbReference type="EMBL" id="KAG5467493.1"/>
    </source>
</evidence>
<feature type="domain" description="PPIase cyclophilin-type" evidence="2">
    <location>
        <begin position="1"/>
        <end position="235"/>
    </location>
</feature>
<dbReference type="InterPro" id="IPR044666">
    <property type="entry name" value="Cyclophilin_A-like"/>
</dbReference>
<dbReference type="InterPro" id="IPR029000">
    <property type="entry name" value="Cyclophilin-like_dom_sf"/>
</dbReference>
<dbReference type="KEGG" id="lenr:94168422"/>
<comment type="catalytic activity">
    <reaction evidence="1">
        <text>[protein]-peptidylproline (omega=180) = [protein]-peptidylproline (omega=0)</text>
        <dbReference type="Rhea" id="RHEA:16237"/>
        <dbReference type="Rhea" id="RHEA-COMP:10747"/>
        <dbReference type="Rhea" id="RHEA-COMP:10748"/>
        <dbReference type="ChEBI" id="CHEBI:83833"/>
        <dbReference type="ChEBI" id="CHEBI:83834"/>
        <dbReference type="EC" id="5.2.1.8"/>
    </reaction>
</comment>
<dbReference type="FunFam" id="2.40.100.10:FF:000072">
    <property type="entry name" value="Peptidyl-prolyl cis-trans isomerase"/>
    <property type="match status" value="1"/>
</dbReference>
<dbReference type="AlphaFoldDB" id="A0A836GPC5"/>
<protein>
    <recommendedName>
        <fullName evidence="2">PPIase cyclophilin-type domain-containing protein</fullName>
    </recommendedName>
</protein>
<reference evidence="3 4" key="1">
    <citation type="submission" date="2021-02" db="EMBL/GenBank/DDBJ databases">
        <title>Leishmania (Mundinia) enrietti genome sequencing and assembly.</title>
        <authorList>
            <person name="Almutairi H."/>
            <person name="Gatherer D."/>
        </authorList>
    </citation>
    <scope>NUCLEOTIDE SEQUENCE [LARGE SCALE GENOMIC DNA]</scope>
    <source>
        <strain evidence="3">CUR178</strain>
    </source>
</reference>
<name>A0A836GPC5_LEIEN</name>
<dbReference type="PROSITE" id="PS50072">
    <property type="entry name" value="CSA_PPIASE_2"/>
    <property type="match status" value="1"/>
</dbReference>
<comment type="caution">
    <text evidence="3">The sequence shown here is derived from an EMBL/GenBank/DDBJ whole genome shotgun (WGS) entry which is preliminary data.</text>
</comment>
<proteinExistence type="predicted"/>
<dbReference type="Proteomes" id="UP000674179">
    <property type="component" value="Chromosome 35"/>
</dbReference>
<organism evidence="3 4">
    <name type="scientific">Leishmania enriettii</name>
    <dbReference type="NCBI Taxonomy" id="5663"/>
    <lineage>
        <taxon>Eukaryota</taxon>
        <taxon>Discoba</taxon>
        <taxon>Euglenozoa</taxon>
        <taxon>Kinetoplastea</taxon>
        <taxon>Metakinetoplastina</taxon>
        <taxon>Trypanosomatida</taxon>
        <taxon>Trypanosomatidae</taxon>
        <taxon>Leishmaniinae</taxon>
        <taxon>Leishmania</taxon>
    </lineage>
</organism>
<evidence type="ECO:0000259" key="2">
    <source>
        <dbReference type="PROSITE" id="PS50072"/>
    </source>
</evidence>
<dbReference type="GO" id="GO:0003755">
    <property type="term" value="F:peptidyl-prolyl cis-trans isomerase activity"/>
    <property type="evidence" value="ECO:0007669"/>
    <property type="project" value="UniProtKB-EC"/>
</dbReference>
<sequence length="247" mass="25327">MAVVLHTTVGDLPVLLHYQTCPLASFNFLALCASGYYDGCAFYRHFPGVLLQSGDPTNTGKGGESIFAKLPVLANAANGGEGGEAVSMEAASVAVAGILPGRYFHDEGFGVTTSAQRGTLSMAHKGTKADTNASQFFITTSPQPSFDGVYTAFGTVDLNGVYSASEAAVVTETASSSAGKEAGDSLVTVGTGAVGDAAPKSGDAVLRALEAASAEVDAKNFVRPASRVRITNVTVLYNPFAEGKMKL</sequence>
<dbReference type="EMBL" id="JAFHKP010000035">
    <property type="protein sequence ID" value="KAG5467493.1"/>
    <property type="molecule type" value="Genomic_DNA"/>
</dbReference>
<keyword evidence="4" id="KW-1185">Reference proteome</keyword>
<dbReference type="Pfam" id="PF00160">
    <property type="entry name" value="Pro_isomerase"/>
    <property type="match status" value="1"/>
</dbReference>
<dbReference type="RefSeq" id="XP_067689015.1">
    <property type="nucleotide sequence ID" value="XM_067832912.1"/>
</dbReference>
<dbReference type="OrthoDB" id="271386at2759"/>
<dbReference type="SUPFAM" id="SSF50891">
    <property type="entry name" value="Cyclophilin-like"/>
    <property type="match status" value="1"/>
</dbReference>
<evidence type="ECO:0000256" key="1">
    <source>
        <dbReference type="ARBA" id="ARBA00000971"/>
    </source>
</evidence>
<dbReference type="PANTHER" id="PTHR45625">
    <property type="entry name" value="PEPTIDYL-PROLYL CIS-TRANS ISOMERASE-RELATED"/>
    <property type="match status" value="1"/>
</dbReference>
<dbReference type="GO" id="GO:0071013">
    <property type="term" value="C:catalytic step 2 spliceosome"/>
    <property type="evidence" value="ECO:0007669"/>
    <property type="project" value="TreeGrafter"/>
</dbReference>
<accession>A0A836GPC5</accession>
<dbReference type="InterPro" id="IPR002130">
    <property type="entry name" value="Cyclophilin-type_PPIase_dom"/>
</dbReference>
<gene>
    <name evidence="3" type="ORF">CUR178_01137</name>
</gene>
<dbReference type="PANTHER" id="PTHR45625:SF2">
    <property type="entry name" value="PEPTIDYL-PROLYL CIS-TRANS ISOMERASE-LIKE 3"/>
    <property type="match status" value="1"/>
</dbReference>